<dbReference type="AlphaFoldDB" id="A0A0T5X953"/>
<dbReference type="PANTHER" id="PTHR11638">
    <property type="entry name" value="ATP-DEPENDENT CLP PROTEASE"/>
    <property type="match status" value="1"/>
</dbReference>
<organism evidence="9 10">
    <name type="scientific">Acetomicrobium hydrogeniformans ATCC BAA-1850</name>
    <dbReference type="NCBI Taxonomy" id="592015"/>
    <lineage>
        <taxon>Bacteria</taxon>
        <taxon>Thermotogati</taxon>
        <taxon>Synergistota</taxon>
        <taxon>Synergistia</taxon>
        <taxon>Synergistales</taxon>
        <taxon>Acetomicrobiaceae</taxon>
        <taxon>Acetomicrobium</taxon>
    </lineage>
</organism>
<dbReference type="InterPro" id="IPR003593">
    <property type="entry name" value="AAA+_ATPase"/>
</dbReference>
<feature type="coiled-coil region" evidence="6">
    <location>
        <begin position="419"/>
        <end position="469"/>
    </location>
</feature>
<dbReference type="PANTHER" id="PTHR11638:SF18">
    <property type="entry name" value="HEAT SHOCK PROTEIN 104"/>
    <property type="match status" value="1"/>
</dbReference>
<evidence type="ECO:0000313" key="10">
    <source>
        <dbReference type="Proteomes" id="UP000005273"/>
    </source>
</evidence>
<dbReference type="FunFam" id="3.40.50.300:FF:000010">
    <property type="entry name" value="Chaperone clpB 1, putative"/>
    <property type="match status" value="1"/>
</dbReference>
<dbReference type="Proteomes" id="UP000005273">
    <property type="component" value="Unassembled WGS sequence"/>
</dbReference>
<dbReference type="InterPro" id="IPR001270">
    <property type="entry name" value="ClpA/B"/>
</dbReference>
<proteinExistence type="predicted"/>
<evidence type="ECO:0000256" key="1">
    <source>
        <dbReference type="ARBA" id="ARBA00022737"/>
    </source>
</evidence>
<dbReference type="InterPro" id="IPR041546">
    <property type="entry name" value="ClpA/ClpB_AAA_lid"/>
</dbReference>
<keyword evidence="4" id="KW-0143">Chaperone</keyword>
<feature type="domain" description="Clp R" evidence="8">
    <location>
        <begin position="1"/>
        <end position="146"/>
    </location>
</feature>
<dbReference type="InterPro" id="IPR027417">
    <property type="entry name" value="P-loop_NTPase"/>
</dbReference>
<dbReference type="eggNOG" id="COG0542">
    <property type="taxonomic scope" value="Bacteria"/>
</dbReference>
<dbReference type="GO" id="GO:0005737">
    <property type="term" value="C:cytoplasm"/>
    <property type="evidence" value="ECO:0007669"/>
    <property type="project" value="TreeGrafter"/>
</dbReference>
<evidence type="ECO:0000313" key="9">
    <source>
        <dbReference type="EMBL" id="KRT34692.1"/>
    </source>
</evidence>
<evidence type="ECO:0000259" key="7">
    <source>
        <dbReference type="PROSITE" id="PS50151"/>
    </source>
</evidence>
<dbReference type="SUPFAM" id="SSF52540">
    <property type="entry name" value="P-loop containing nucleoside triphosphate hydrolases"/>
    <property type="match status" value="2"/>
</dbReference>
<dbReference type="InterPro" id="IPR036628">
    <property type="entry name" value="Clp_N_dom_sf"/>
</dbReference>
<dbReference type="PROSITE" id="PS51903">
    <property type="entry name" value="CLP_R"/>
    <property type="match status" value="1"/>
</dbReference>
<dbReference type="FunFam" id="3.40.50.300:FF:000025">
    <property type="entry name" value="ATP-dependent Clp protease subunit"/>
    <property type="match status" value="1"/>
</dbReference>
<dbReference type="PROSITE" id="PS00870">
    <property type="entry name" value="CLPAB_1"/>
    <property type="match status" value="1"/>
</dbReference>
<dbReference type="InterPro" id="IPR019489">
    <property type="entry name" value="Clp_ATPase_C"/>
</dbReference>
<reference evidence="10" key="1">
    <citation type="submission" date="2012-09" db="EMBL/GenBank/DDBJ databases">
        <authorList>
            <person name="Weinstock G."/>
            <person name="Sodergren E."/>
            <person name="Clifton S."/>
            <person name="Fulton L."/>
            <person name="Fulton B."/>
            <person name="Courtney L."/>
            <person name="Fronick C."/>
            <person name="Harrison M."/>
            <person name="Strong C."/>
            <person name="Farmer C."/>
            <person name="Delehaunty K."/>
            <person name="Markovic C."/>
            <person name="Hall O."/>
            <person name="Minx P."/>
            <person name="Tomlinson C."/>
            <person name="Mitreva M."/>
            <person name="Nelson J."/>
            <person name="Hou S."/>
            <person name="Wollam A."/>
            <person name="Pepin K.H."/>
            <person name="Johnson M."/>
            <person name="Bhonagiri V."/>
            <person name="Nash W.E."/>
            <person name="Suruliraj S."/>
            <person name="Warren W."/>
            <person name="Chinwalla A."/>
            <person name="Mardis E.R."/>
            <person name="Wilson R.K."/>
        </authorList>
    </citation>
    <scope>NUCLEOTIDE SEQUENCE [LARGE SCALE GENOMIC DNA]</scope>
    <source>
        <strain evidence="10">OS1</strain>
    </source>
</reference>
<dbReference type="STRING" id="592015.HMPREF1705_03932"/>
<dbReference type="RefSeq" id="WP_009200433.1">
    <property type="nucleotide sequence ID" value="NZ_ACJX03000001.1"/>
</dbReference>
<dbReference type="FunFam" id="1.10.8.60:FF:000011">
    <property type="entry name" value="ATP-dependent Clp protease ATP-binding subunit"/>
    <property type="match status" value="1"/>
</dbReference>
<dbReference type="GO" id="GO:0005524">
    <property type="term" value="F:ATP binding"/>
    <property type="evidence" value="ECO:0007669"/>
    <property type="project" value="UniProtKB-KW"/>
</dbReference>
<dbReference type="SMART" id="SM01086">
    <property type="entry name" value="ClpB_D2-small"/>
    <property type="match status" value="1"/>
</dbReference>
<dbReference type="Pfam" id="PF17871">
    <property type="entry name" value="AAA_lid_9"/>
    <property type="match status" value="1"/>
</dbReference>
<dbReference type="Gene3D" id="1.10.8.60">
    <property type="match status" value="2"/>
</dbReference>
<keyword evidence="6" id="KW-0175">Coiled coil</keyword>
<dbReference type="PRINTS" id="PR00300">
    <property type="entry name" value="CLPPROTEASEA"/>
</dbReference>
<gene>
    <name evidence="9" type="ORF">HMPREF1705_03932</name>
</gene>
<dbReference type="Pfam" id="PF00004">
    <property type="entry name" value="AAA"/>
    <property type="match status" value="1"/>
</dbReference>
<dbReference type="Gene3D" id="3.40.50.300">
    <property type="entry name" value="P-loop containing nucleotide triphosphate hydrolases"/>
    <property type="match status" value="2"/>
</dbReference>
<dbReference type="Pfam" id="PF07724">
    <property type="entry name" value="AAA_2"/>
    <property type="match status" value="1"/>
</dbReference>
<evidence type="ECO:0000256" key="6">
    <source>
        <dbReference type="SAM" id="Coils"/>
    </source>
</evidence>
<name>A0A0T5X953_9BACT</name>
<dbReference type="CDD" id="cd00009">
    <property type="entry name" value="AAA"/>
    <property type="match status" value="1"/>
</dbReference>
<dbReference type="Pfam" id="PF02861">
    <property type="entry name" value="Clp_N"/>
    <property type="match status" value="1"/>
</dbReference>
<dbReference type="Gene3D" id="1.10.1780.10">
    <property type="entry name" value="Clp, N-terminal domain"/>
    <property type="match status" value="1"/>
</dbReference>
<dbReference type="GO" id="GO:0034605">
    <property type="term" value="P:cellular response to heat"/>
    <property type="evidence" value="ECO:0007669"/>
    <property type="project" value="TreeGrafter"/>
</dbReference>
<dbReference type="PROSITE" id="PS50151">
    <property type="entry name" value="UVR"/>
    <property type="match status" value="1"/>
</dbReference>
<dbReference type="FunFam" id="1.10.8.60:FF:000017">
    <property type="entry name" value="ATP-dependent chaperone ClpB"/>
    <property type="match status" value="1"/>
</dbReference>
<dbReference type="GO" id="GO:0016887">
    <property type="term" value="F:ATP hydrolysis activity"/>
    <property type="evidence" value="ECO:0007669"/>
    <property type="project" value="InterPro"/>
</dbReference>
<keyword evidence="3" id="KW-0067">ATP-binding</keyword>
<dbReference type="Pfam" id="PF10431">
    <property type="entry name" value="ClpB_D2-small"/>
    <property type="match status" value="1"/>
</dbReference>
<evidence type="ECO:0000259" key="8">
    <source>
        <dbReference type="PROSITE" id="PS51903"/>
    </source>
</evidence>
<sequence>MWQFFTERARRVVQLAHREALRLGHDVIGTEHILLGLLAEGDGVAAHVLMSLGIDLDEVRKRVEQLVGKGQAKDKPIDLPLSPRAKRVLDLAMREARNMGVNYVGTEHILLGLLAEGEGIAAQVLTSMGLDMQKVYQEVVRYLSGGEVDQMGQSQGLSRKKSHTKTPTLDQLGIDLVEMARQGELDPVIGREREIQRVIQILSRRTKNNPCLIGDPGVGKTAIVEGLAQRIATGEVPEVLKNKRIVQLNIGNLVAGTKYRGEFEERMRKLVKEVRDSKDVIVFIDEIHTLVGAGGAEGAVDAANILKPSLAKGEFQVIGATTLDEYRKYIEKDSALERRFQPVFVGEPNIEDTIEILKGLRDKYEAHHRVKITDKALEAAARLSARYISDRYLPDKAIDLIDEAGARVRLSTMNPPEFIKELEKKLETVRKEKEAAVASQEFEKAAALRDEERKLSEELEEKRKEWQAKKSQEEPIVDEEDIALVVSEWTGIPVTQMTEEESQRLLRMEEEIHKRIIDQEEAVSIVAKAIRRARSGLKDPQRPIGSFLFLGPTGVGKTELSKALAEFMFGDENSMIRLDMSEFMERHEVSKLIGAPPGYVGYEEGGKLTEAVRRRPYAVVLFDEIEKAHPDVFNILLQILEDGRLTDGQGRVVDFKNTVIIMTSNLGAQDLMKGPAIGFAAESEYQIDFEAAKKNILDAVRRTFRPEFINRIDEIVVFKPLGEKELLQIVDIMIDDVAERLAEKGIFIEVSDAAKGFLLKKGYEPKFGARPLRRTIQRYIEDRLADILLEGKIKPESVIKVDVSEDNITFIPVAKGKNNNKKKAVSKESAQS</sequence>
<dbReference type="InterPro" id="IPR004176">
    <property type="entry name" value="Clp_R_N"/>
</dbReference>
<dbReference type="InterPro" id="IPR050130">
    <property type="entry name" value="ClpA_ClpB"/>
</dbReference>
<accession>A0A0T5X953</accession>
<dbReference type="OrthoDB" id="9803641at2"/>
<keyword evidence="2" id="KW-0547">Nucleotide-binding</keyword>
<dbReference type="CDD" id="cd19499">
    <property type="entry name" value="RecA-like_ClpB_Hsp104-like"/>
    <property type="match status" value="1"/>
</dbReference>
<dbReference type="EMBL" id="ACJX03000001">
    <property type="protein sequence ID" value="KRT34692.1"/>
    <property type="molecule type" value="Genomic_DNA"/>
</dbReference>
<evidence type="ECO:0000256" key="3">
    <source>
        <dbReference type="ARBA" id="ARBA00022840"/>
    </source>
</evidence>
<keyword evidence="1 5" id="KW-0677">Repeat</keyword>
<evidence type="ECO:0000256" key="4">
    <source>
        <dbReference type="ARBA" id="ARBA00023186"/>
    </source>
</evidence>
<dbReference type="SUPFAM" id="SSF81923">
    <property type="entry name" value="Double Clp-N motif"/>
    <property type="match status" value="1"/>
</dbReference>
<evidence type="ECO:0000256" key="2">
    <source>
        <dbReference type="ARBA" id="ARBA00022741"/>
    </source>
</evidence>
<dbReference type="SMART" id="SM00382">
    <property type="entry name" value="AAA"/>
    <property type="match status" value="2"/>
</dbReference>
<dbReference type="Gene3D" id="4.10.860.10">
    <property type="entry name" value="UVR domain"/>
    <property type="match status" value="1"/>
</dbReference>
<dbReference type="InterPro" id="IPR018368">
    <property type="entry name" value="ClpA/B_CS1"/>
</dbReference>
<protein>
    <submittedName>
        <fullName evidence="9">Hemolysin B</fullName>
    </submittedName>
</protein>
<keyword evidence="10" id="KW-1185">Reference proteome</keyword>
<comment type="caution">
    <text evidence="9">The sequence shown here is derived from an EMBL/GenBank/DDBJ whole genome shotgun (WGS) entry which is preliminary data.</text>
</comment>
<dbReference type="InterPro" id="IPR001943">
    <property type="entry name" value="UVR_dom"/>
</dbReference>
<evidence type="ECO:0000256" key="5">
    <source>
        <dbReference type="PROSITE-ProRule" id="PRU01251"/>
    </source>
</evidence>
<feature type="domain" description="UVR" evidence="7">
    <location>
        <begin position="423"/>
        <end position="458"/>
    </location>
</feature>
<dbReference type="InterPro" id="IPR003959">
    <property type="entry name" value="ATPase_AAA_core"/>
</dbReference>